<comment type="caution">
    <text evidence="1">The sequence shown here is derived from an EMBL/GenBank/DDBJ whole genome shotgun (WGS) entry which is preliminary data.</text>
</comment>
<protein>
    <recommendedName>
        <fullName evidence="3">GAF domain-containing protein</fullName>
    </recommendedName>
</protein>
<accession>A0A512IHR4</accession>
<dbReference type="STRING" id="388357.GCA_001580365_03482"/>
<reference evidence="1 2" key="1">
    <citation type="submission" date="2019-07" db="EMBL/GenBank/DDBJ databases">
        <title>Whole genome shotgun sequence of Kocuria turfanensis NBRC 107627.</title>
        <authorList>
            <person name="Hosoyama A."/>
            <person name="Uohara A."/>
            <person name="Ohji S."/>
            <person name="Ichikawa N."/>
        </authorList>
    </citation>
    <scope>NUCLEOTIDE SEQUENCE [LARGE SCALE GENOMIC DNA]</scope>
    <source>
        <strain evidence="1 2">NBRC 107627</strain>
    </source>
</reference>
<proteinExistence type="predicted"/>
<dbReference type="AlphaFoldDB" id="A0A512IHR4"/>
<dbReference type="EMBL" id="BJZS01000114">
    <property type="protein sequence ID" value="GEO97256.1"/>
    <property type="molecule type" value="Genomic_DNA"/>
</dbReference>
<evidence type="ECO:0000313" key="1">
    <source>
        <dbReference type="EMBL" id="GEO97256.1"/>
    </source>
</evidence>
<gene>
    <name evidence="1" type="ORF">KTU01_33790</name>
</gene>
<dbReference type="Proteomes" id="UP000321103">
    <property type="component" value="Unassembled WGS sequence"/>
</dbReference>
<name>A0A512IHR4_9MICC</name>
<evidence type="ECO:0008006" key="3">
    <source>
        <dbReference type="Google" id="ProtNLM"/>
    </source>
</evidence>
<evidence type="ECO:0000313" key="2">
    <source>
        <dbReference type="Proteomes" id="UP000321103"/>
    </source>
</evidence>
<keyword evidence="2" id="KW-1185">Reference proteome</keyword>
<sequence>MRAAAAEGIHCVLGMPFELGDQPLRAGLNVYCDRPHAFDSDAILALQDRARAASTALGSAVRSVARQVMAPKPA</sequence>
<organism evidence="1 2">
    <name type="scientific">Kocuria turfanensis</name>
    <dbReference type="NCBI Taxonomy" id="388357"/>
    <lineage>
        <taxon>Bacteria</taxon>
        <taxon>Bacillati</taxon>
        <taxon>Actinomycetota</taxon>
        <taxon>Actinomycetes</taxon>
        <taxon>Micrococcales</taxon>
        <taxon>Micrococcaceae</taxon>
        <taxon>Kocuria</taxon>
    </lineage>
</organism>